<comment type="caution">
    <text evidence="2">The sequence shown here is derived from an EMBL/GenBank/DDBJ whole genome shotgun (WGS) entry which is preliminary data.</text>
</comment>
<proteinExistence type="predicted"/>
<feature type="coiled-coil region" evidence="1">
    <location>
        <begin position="40"/>
        <end position="74"/>
    </location>
</feature>
<organism evidence="2 3">
    <name type="scientific">Rhodobacter ferrooxidans</name>
    <dbReference type="NCBI Taxonomy" id="371731"/>
    <lineage>
        <taxon>Bacteria</taxon>
        <taxon>Pseudomonadati</taxon>
        <taxon>Pseudomonadota</taxon>
        <taxon>Alphaproteobacteria</taxon>
        <taxon>Rhodobacterales</taxon>
        <taxon>Rhodobacter group</taxon>
        <taxon>Rhodobacter</taxon>
    </lineage>
</organism>
<evidence type="ECO:0000313" key="2">
    <source>
        <dbReference type="EMBL" id="EEW24305.1"/>
    </source>
</evidence>
<dbReference type="eggNOG" id="COG2919">
    <property type="taxonomic scope" value="Bacteria"/>
</dbReference>
<dbReference type="EMBL" id="ACYY01000021">
    <property type="protein sequence ID" value="EEW24305.1"/>
    <property type="molecule type" value="Genomic_DNA"/>
</dbReference>
<evidence type="ECO:0000313" key="3">
    <source>
        <dbReference type="Proteomes" id="UP000010121"/>
    </source>
</evidence>
<dbReference type="Proteomes" id="UP000010121">
    <property type="component" value="Unassembled WGS sequence"/>
</dbReference>
<dbReference type="OrthoDB" id="7689499at2"/>
<reference evidence="2 3" key="1">
    <citation type="submission" date="2009-08" db="EMBL/GenBank/DDBJ databases">
        <title>The draft genome of Rhodobacter sp. SW2.</title>
        <authorList>
            <consortium name="US DOE Joint Genome Institute (JGI-PGF)"/>
            <person name="Lucas S."/>
            <person name="Copeland A."/>
            <person name="Lapidus A."/>
            <person name="Glavina del Rio T."/>
            <person name="Tice H."/>
            <person name="Bruce D."/>
            <person name="Goodwin L."/>
            <person name="Pitluck S."/>
            <person name="Larimer F."/>
            <person name="Land M.L."/>
            <person name="Hauser L."/>
            <person name="Emerson D."/>
        </authorList>
    </citation>
    <scope>NUCLEOTIDE SEQUENCE [LARGE SCALE GENOMIC DNA]</scope>
    <source>
        <strain evidence="2 3">SW2</strain>
    </source>
</reference>
<sequence length="100" mass="11255">MTIRSNRPAISNALILMAAVLIGGYFTFAAVQGDFGVFRQVQIKAEAEALRAERDRLKQALAEMQNRTLRLSDAYLDLDLLDEQARDVLGYIRADEIVIR</sequence>
<dbReference type="InterPro" id="IPR007060">
    <property type="entry name" value="FtsL/DivIC"/>
</dbReference>
<name>C8S3T6_9RHOB</name>
<dbReference type="STRING" id="371731.Rsw2DRAFT_2714"/>
<dbReference type="Pfam" id="PF04977">
    <property type="entry name" value="DivIC"/>
    <property type="match status" value="1"/>
</dbReference>
<accession>C8S3T6</accession>
<keyword evidence="1" id="KW-0175">Coiled coil</keyword>
<keyword evidence="3" id="KW-1185">Reference proteome</keyword>
<gene>
    <name evidence="2" type="ORF">Rsw2DRAFT_2714</name>
</gene>
<dbReference type="RefSeq" id="WP_008031867.1">
    <property type="nucleotide sequence ID" value="NZ_ACYY01000021.1"/>
</dbReference>
<protein>
    <submittedName>
        <fullName evidence="2">Septum formation initiator</fullName>
    </submittedName>
</protein>
<evidence type="ECO:0000256" key="1">
    <source>
        <dbReference type="SAM" id="Coils"/>
    </source>
</evidence>
<dbReference type="AlphaFoldDB" id="C8S3T6"/>